<gene>
    <name evidence="1" type="ORF">WDC_0723</name>
</gene>
<evidence type="ECO:0000313" key="2">
    <source>
        <dbReference type="Proteomes" id="UP000032279"/>
    </source>
</evidence>
<evidence type="ECO:0000313" key="1">
    <source>
        <dbReference type="EMBL" id="KIS03644.1"/>
    </source>
</evidence>
<proteinExistence type="predicted"/>
<sequence>MNLIENTTQHSENIVAAKVIAMTKKIITLMTQDGQYLTVPITIQERRDNLFIASIKDIWRAGIWIPVNRKFHSFLQYDWLANPTTNS</sequence>
<dbReference type="RefSeq" id="WP_044010447.1">
    <property type="nucleotide sequence ID" value="NZ_AWTT01000013.1"/>
</dbReference>
<comment type="caution">
    <text evidence="1">The sequence shown here is derived from an EMBL/GenBank/DDBJ whole genome shotgun (WGS) entry which is preliminary data.</text>
</comment>
<protein>
    <submittedName>
        <fullName evidence="1">Uncharacterized protein</fullName>
    </submittedName>
</protein>
<organism evidence="1 2">
    <name type="scientific">Paucilactobacillus wasatchensis</name>
    <dbReference type="NCBI Taxonomy" id="1335616"/>
    <lineage>
        <taxon>Bacteria</taxon>
        <taxon>Bacillati</taxon>
        <taxon>Bacillota</taxon>
        <taxon>Bacilli</taxon>
        <taxon>Lactobacillales</taxon>
        <taxon>Lactobacillaceae</taxon>
        <taxon>Paucilactobacillus</taxon>
    </lineage>
</organism>
<name>A0A0D0YWN5_9LACO</name>
<dbReference type="STRING" id="1335616.WDC_0723"/>
<dbReference type="Proteomes" id="UP000032279">
    <property type="component" value="Unassembled WGS sequence"/>
</dbReference>
<dbReference type="EMBL" id="AWTT01000013">
    <property type="protein sequence ID" value="KIS03644.1"/>
    <property type="molecule type" value="Genomic_DNA"/>
</dbReference>
<dbReference type="PATRIC" id="fig|1335616.4.peg.721"/>
<reference evidence="1 2" key="1">
    <citation type="submission" date="2013-08" db="EMBL/GenBank/DDBJ databases">
        <title>Lactobacillus wasatchii sp. WDC04, a late gas producing bacteria isolated from aged chedder cheese.</title>
        <authorList>
            <person name="Oberg C.J."/>
            <person name="Culumber M."/>
            <person name="McMahon D.J."/>
            <person name="Broadbent J.R."/>
            <person name="Oberg T.S."/>
            <person name="Ortaki F."/>
        </authorList>
    </citation>
    <scope>NUCLEOTIDE SEQUENCE [LARGE SCALE GENOMIC DNA]</scope>
    <source>
        <strain evidence="1 2">WDC04</strain>
    </source>
</reference>
<dbReference type="AlphaFoldDB" id="A0A0D0YWN5"/>
<keyword evidence="2" id="KW-1185">Reference proteome</keyword>
<accession>A0A0D0YWN5</accession>